<dbReference type="InterPro" id="IPR014756">
    <property type="entry name" value="Ig_E-set"/>
</dbReference>
<dbReference type="EMBL" id="QASA01000001">
    <property type="protein sequence ID" value="RDC64783.1"/>
    <property type="molecule type" value="Genomic_DNA"/>
</dbReference>
<evidence type="ECO:0000259" key="9">
    <source>
        <dbReference type="SMART" id="SM00642"/>
    </source>
</evidence>
<feature type="domain" description="Glycosyl hydrolase family 13 catalytic" evidence="9">
    <location>
        <begin position="162"/>
        <end position="562"/>
    </location>
</feature>
<dbReference type="OrthoDB" id="9761875at2"/>
<dbReference type="RefSeq" id="WP_115373889.1">
    <property type="nucleotide sequence ID" value="NZ_QASA01000001.1"/>
</dbReference>
<evidence type="ECO:0000256" key="5">
    <source>
        <dbReference type="ARBA" id="ARBA00022676"/>
    </source>
</evidence>
<dbReference type="GO" id="GO:0005978">
    <property type="term" value="P:glycogen biosynthetic process"/>
    <property type="evidence" value="ECO:0007669"/>
    <property type="project" value="InterPro"/>
</dbReference>
<dbReference type="PANTHER" id="PTHR43651">
    <property type="entry name" value="1,4-ALPHA-GLUCAN-BRANCHING ENZYME"/>
    <property type="match status" value="1"/>
</dbReference>
<evidence type="ECO:0000256" key="6">
    <source>
        <dbReference type="ARBA" id="ARBA00022679"/>
    </source>
</evidence>
<evidence type="ECO:0000256" key="8">
    <source>
        <dbReference type="PIRSR" id="PIRSR000463-1"/>
    </source>
</evidence>
<evidence type="ECO:0000256" key="4">
    <source>
        <dbReference type="ARBA" id="ARBA00012541"/>
    </source>
</evidence>
<dbReference type="Proteomes" id="UP000253919">
    <property type="component" value="Unassembled WGS sequence"/>
</dbReference>
<dbReference type="InterPro" id="IPR037439">
    <property type="entry name" value="Branching_enzy"/>
</dbReference>
<dbReference type="FunFam" id="3.20.20.80:FF:000001">
    <property type="entry name" value="1,4-alpha-glucan branching enzyme"/>
    <property type="match status" value="1"/>
</dbReference>
<feature type="active site" description="Nucleophile" evidence="8">
    <location>
        <position position="337"/>
    </location>
</feature>
<protein>
    <recommendedName>
        <fullName evidence="4">1,4-alpha-glucan branching enzyme</fullName>
        <ecNumber evidence="4">2.4.1.18</ecNumber>
    </recommendedName>
</protein>
<proteinExistence type="inferred from homology"/>
<evidence type="ECO:0000256" key="2">
    <source>
        <dbReference type="ARBA" id="ARBA00002953"/>
    </source>
</evidence>
<organism evidence="10 11">
    <name type="scientific">Adhaeribacter pallidiroseus</name>
    <dbReference type="NCBI Taxonomy" id="2072847"/>
    <lineage>
        <taxon>Bacteria</taxon>
        <taxon>Pseudomonadati</taxon>
        <taxon>Bacteroidota</taxon>
        <taxon>Cytophagia</taxon>
        <taxon>Cytophagales</taxon>
        <taxon>Hymenobacteraceae</taxon>
        <taxon>Adhaeribacter</taxon>
    </lineage>
</organism>
<dbReference type="Gene3D" id="2.60.40.10">
    <property type="entry name" value="Immunoglobulins"/>
    <property type="match status" value="1"/>
</dbReference>
<gene>
    <name evidence="10" type="primary">glgB</name>
    <name evidence="10" type="ORF">AHMF7616_03403</name>
</gene>
<comment type="caution">
    <text evidence="10">The sequence shown here is derived from an EMBL/GenBank/DDBJ whole genome shotgun (WGS) entry which is preliminary data.</text>
</comment>
<keyword evidence="6 10" id="KW-0808">Transferase</keyword>
<evidence type="ECO:0000256" key="7">
    <source>
        <dbReference type="ARBA" id="ARBA00023277"/>
    </source>
</evidence>
<evidence type="ECO:0000313" key="10">
    <source>
        <dbReference type="EMBL" id="RDC64783.1"/>
    </source>
</evidence>
<dbReference type="InterPro" id="IPR017853">
    <property type="entry name" value="GH"/>
</dbReference>
<dbReference type="EC" id="2.4.1.18" evidence="4"/>
<dbReference type="InterPro" id="IPR006048">
    <property type="entry name" value="A-amylase/branching_C"/>
</dbReference>
<evidence type="ECO:0000256" key="3">
    <source>
        <dbReference type="ARBA" id="ARBA00009000"/>
    </source>
</evidence>
<dbReference type="PIRSF" id="PIRSF000463">
    <property type="entry name" value="GlgB"/>
    <property type="match status" value="1"/>
</dbReference>
<dbReference type="CDD" id="cd02854">
    <property type="entry name" value="E_set_GBE_euk_N"/>
    <property type="match status" value="1"/>
</dbReference>
<feature type="active site" description="Proton donor" evidence="8">
    <location>
        <position position="391"/>
    </location>
</feature>
<dbReference type="PANTHER" id="PTHR43651:SF3">
    <property type="entry name" value="1,4-ALPHA-GLUCAN-BRANCHING ENZYME"/>
    <property type="match status" value="1"/>
</dbReference>
<dbReference type="Pfam" id="PF02806">
    <property type="entry name" value="Alpha-amylase_C"/>
    <property type="match status" value="1"/>
</dbReference>
<dbReference type="GO" id="GO:0003844">
    <property type="term" value="F:1,4-alpha-glucan branching enzyme activity"/>
    <property type="evidence" value="ECO:0007669"/>
    <property type="project" value="UniProtKB-EC"/>
</dbReference>
<dbReference type="Gene3D" id="3.20.20.80">
    <property type="entry name" value="Glycosidases"/>
    <property type="match status" value="1"/>
</dbReference>
<dbReference type="Pfam" id="PF02922">
    <property type="entry name" value="CBM_48"/>
    <property type="match status" value="1"/>
</dbReference>
<dbReference type="Pfam" id="PF00128">
    <property type="entry name" value="Alpha-amylase"/>
    <property type="match status" value="1"/>
</dbReference>
<keyword evidence="7" id="KW-0119">Carbohydrate metabolism</keyword>
<dbReference type="AlphaFoldDB" id="A0A369QIN4"/>
<evidence type="ECO:0000313" key="11">
    <source>
        <dbReference type="Proteomes" id="UP000253919"/>
    </source>
</evidence>
<dbReference type="GO" id="GO:0004553">
    <property type="term" value="F:hydrolase activity, hydrolyzing O-glycosyl compounds"/>
    <property type="evidence" value="ECO:0007669"/>
    <property type="project" value="InterPro"/>
</dbReference>
<dbReference type="GO" id="GO:0005737">
    <property type="term" value="C:cytoplasm"/>
    <property type="evidence" value="ECO:0007669"/>
    <property type="project" value="TreeGrafter"/>
</dbReference>
<dbReference type="Gene3D" id="2.60.40.1180">
    <property type="entry name" value="Golgi alpha-mannosidase II"/>
    <property type="match status" value="1"/>
</dbReference>
<comment type="function">
    <text evidence="2">Catalyzes the formation of the alpha-1,6-glucosidic linkages in glycogen by scission of a 1,4-alpha-linked oligosaccharide from growing alpha-1,4-glucan chains and the subsequent attachment of the oligosaccharide to the alpha-1,6 position.</text>
</comment>
<dbReference type="InterPro" id="IPR013783">
    <property type="entry name" value="Ig-like_fold"/>
</dbReference>
<dbReference type="CDD" id="cd11321">
    <property type="entry name" value="AmyAc_bac_euk_BE"/>
    <property type="match status" value="1"/>
</dbReference>
<dbReference type="SUPFAM" id="SSF51445">
    <property type="entry name" value="(Trans)glycosidases"/>
    <property type="match status" value="1"/>
</dbReference>
<evidence type="ECO:0000256" key="1">
    <source>
        <dbReference type="ARBA" id="ARBA00000826"/>
    </source>
</evidence>
<keyword evidence="5 10" id="KW-0328">Glycosyltransferase</keyword>
<accession>A0A369QIN4</accession>
<dbReference type="SUPFAM" id="SSF51011">
    <property type="entry name" value="Glycosyl hydrolase domain"/>
    <property type="match status" value="1"/>
</dbReference>
<sequence length="673" mass="77759">MEEIENTPQLVKDDGWLSPFAPDIIERQNQFNLTLEQIQQQYGSLRHFANQHQYLGINYDAKNEGWWYREWAPAARQLFLIGDFNDWNRQSHSLQKNAQGIWEIFLPDQEYASRFGHQTKVKVHVDAANGRLDRIPPYIRRAVQDPVSYDFAGQVWLPEEPFIWTDEAFAVSTITEPVIYECHVGMAQEKEGVGTYREFADEILPRIARGGYNCLQLMAVMEHPYYGSFGYHVSNFFSPTSRFGSPEDLKYLVNEAHQLGMAVIMDVVHSHAVKNVAEGLANFDGSDDQYFHSGPQGFHPGWDSRLFNYGKPEVRQFLLSNLKYWLEEFHFDGFRFDGVTSMLYLHHGEGVAFDNYSKYFQEGVDNDAILYLQLATSLVQEVKPGAICIAEDMSGMPGLCRPIDHGGVGFDYRLGMGIPDYWIKLLKHTRDEDWNIYEMWGVLTNRRYLEKTIAYAESHDQALVGDKTLAFWLMDKEMYFHMSVDDPNLVIDRGIALHKLIRLITISLGGEGYLNFIGNEFGHPEWVDFPREGNNWSHKHARRQWSLIDNPNLKYKFMGNFDRAMIKTILQNHVLAAPQAQQLNMDTANNIIAFERANLIFVFNFSIQNSLFGYTFTVPQPGTYQLILTSDEADFGGFNRIDTSIEYFTYEEEGVSKLRIYSTNRTALVFKKK</sequence>
<dbReference type="InterPro" id="IPR013780">
    <property type="entry name" value="Glyco_hydro_b"/>
</dbReference>
<dbReference type="InterPro" id="IPR006047">
    <property type="entry name" value="GH13_cat_dom"/>
</dbReference>
<keyword evidence="11" id="KW-1185">Reference proteome</keyword>
<dbReference type="SUPFAM" id="SSF81296">
    <property type="entry name" value="E set domains"/>
    <property type="match status" value="1"/>
</dbReference>
<dbReference type="GO" id="GO:0043169">
    <property type="term" value="F:cation binding"/>
    <property type="evidence" value="ECO:0007669"/>
    <property type="project" value="InterPro"/>
</dbReference>
<reference evidence="10 11" key="1">
    <citation type="submission" date="2018-04" db="EMBL/GenBank/DDBJ databases">
        <title>Adhaeribacter sp. HMF7616 genome sequencing and assembly.</title>
        <authorList>
            <person name="Kang H."/>
            <person name="Kang J."/>
            <person name="Cha I."/>
            <person name="Kim H."/>
            <person name="Joh K."/>
        </authorList>
    </citation>
    <scope>NUCLEOTIDE SEQUENCE [LARGE SCALE GENOMIC DNA]</scope>
    <source>
        <strain evidence="10 11">HMF7616</strain>
    </source>
</reference>
<comment type="similarity">
    <text evidence="3">Belongs to the glycosyl hydrolase 13 family. GlgB subfamily.</text>
</comment>
<dbReference type="InterPro" id="IPR004193">
    <property type="entry name" value="Glyco_hydro_13_N"/>
</dbReference>
<comment type="catalytic activity">
    <reaction evidence="1">
        <text>Transfers a segment of a (1-&gt;4)-alpha-D-glucan chain to a primary hydroxy group in a similar glucan chain.</text>
        <dbReference type="EC" id="2.4.1.18"/>
    </reaction>
</comment>
<name>A0A369QIN4_9BACT</name>
<dbReference type="SMART" id="SM00642">
    <property type="entry name" value="Aamy"/>
    <property type="match status" value="1"/>
</dbReference>